<gene>
    <name evidence="11" type="ORF">GDO86_004807</name>
</gene>
<comment type="catalytic activity">
    <reaction evidence="9 10">
        <text>L-arginyl-[protein] + NAD(+) = N(omega)-(ADP-D-ribosyl)-L-arginyl-[protein] + nicotinamide + H(+)</text>
        <dbReference type="Rhea" id="RHEA:19149"/>
        <dbReference type="Rhea" id="RHEA-COMP:10532"/>
        <dbReference type="Rhea" id="RHEA-COMP:15087"/>
        <dbReference type="ChEBI" id="CHEBI:15378"/>
        <dbReference type="ChEBI" id="CHEBI:17154"/>
        <dbReference type="ChEBI" id="CHEBI:29965"/>
        <dbReference type="ChEBI" id="CHEBI:57540"/>
        <dbReference type="ChEBI" id="CHEBI:142554"/>
        <dbReference type="EC" id="2.4.2.31"/>
    </reaction>
</comment>
<dbReference type="SUPFAM" id="SSF56399">
    <property type="entry name" value="ADP-ribosylation"/>
    <property type="match status" value="1"/>
</dbReference>
<keyword evidence="6 10" id="KW-0521">NADP</keyword>
<evidence type="ECO:0000313" key="11">
    <source>
        <dbReference type="EMBL" id="KAG8453124.1"/>
    </source>
</evidence>
<sequence>VHCLVLDMADGAFDDQYIGCTEQMGYRTLALLEAEMESDPIFRGSWEKAAWEFRKRRFNSSLPLLPQGFQEEHGIALLVYTDKNYPSPDNSFPSLFNKLMRTSVSSLEDYQQNFPYKALHYYLTTALHLFQPECRVVYRGIRDVHFEPPRETKANIRFGQFTSSSFSQATAKGFGQDSFFHITTCYGVNIGLLSTDRTENEILIPGEEMFQVSMYRVEGHQFVLNSTKRRCHHYNCALLGGNKDQSKAISVCD</sequence>
<protein>
    <recommendedName>
        <fullName evidence="10">NAD(P)(+)--arginine ADP-ribosyltransferase</fullName>
        <ecNumber evidence="10">2.4.2.31</ecNumber>
    </recommendedName>
    <alternativeName>
        <fullName evidence="10">Mono(ADP-ribosyl)transferase</fullName>
    </alternativeName>
</protein>
<dbReference type="PANTHER" id="PTHR10339:SF2">
    <property type="entry name" value="ECTO-ADP-RIBOSYLTRANSFERASE 5"/>
    <property type="match status" value="1"/>
</dbReference>
<evidence type="ECO:0000256" key="9">
    <source>
        <dbReference type="ARBA" id="ARBA00047597"/>
    </source>
</evidence>
<evidence type="ECO:0000256" key="3">
    <source>
        <dbReference type="ARBA" id="ARBA00022679"/>
    </source>
</evidence>
<evidence type="ECO:0000256" key="1">
    <source>
        <dbReference type="ARBA" id="ARBA00009558"/>
    </source>
</evidence>
<comment type="similarity">
    <text evidence="1 10">Belongs to the Arg-specific ADP-ribosyltransferase family.</text>
</comment>
<dbReference type="Gene3D" id="3.90.176.10">
    <property type="entry name" value="Toxin ADP-ribosyltransferase, Chain A, domain 1"/>
    <property type="match status" value="1"/>
</dbReference>
<keyword evidence="8" id="KW-1015">Disulfide bond</keyword>
<dbReference type="PANTHER" id="PTHR10339">
    <property type="entry name" value="ADP-RIBOSYLTRANSFERASE"/>
    <property type="match status" value="1"/>
</dbReference>
<keyword evidence="5" id="KW-0732">Signal</keyword>
<feature type="non-terminal residue" evidence="11">
    <location>
        <position position="1"/>
    </location>
</feature>
<dbReference type="PROSITE" id="PS51996">
    <property type="entry name" value="TR_MART"/>
    <property type="match status" value="1"/>
</dbReference>
<comment type="caution">
    <text evidence="11">The sequence shown here is derived from an EMBL/GenBank/DDBJ whole genome shotgun (WGS) entry which is preliminary data.</text>
</comment>
<dbReference type="AlphaFoldDB" id="A0A8T2KB34"/>
<name>A0A8T2KB34_9PIPI</name>
<evidence type="ECO:0000256" key="7">
    <source>
        <dbReference type="ARBA" id="ARBA00023027"/>
    </source>
</evidence>
<accession>A0A8T2KB34</accession>
<dbReference type="PRINTS" id="PR00970">
    <property type="entry name" value="RIBTRNSFRASE"/>
</dbReference>
<reference evidence="11" key="1">
    <citation type="thesis" date="2020" institute="ProQuest LLC" country="789 East Eisenhower Parkway, Ann Arbor, MI, USA">
        <title>Comparative Genomics and Chromosome Evolution.</title>
        <authorList>
            <person name="Mudd A.B."/>
        </authorList>
    </citation>
    <scope>NUCLEOTIDE SEQUENCE</scope>
    <source>
        <strain evidence="11">Female2</strain>
        <tissue evidence="11">Blood</tissue>
    </source>
</reference>
<dbReference type="EMBL" id="JAACNH010000002">
    <property type="protein sequence ID" value="KAG8453124.1"/>
    <property type="molecule type" value="Genomic_DNA"/>
</dbReference>
<dbReference type="GO" id="GO:0106274">
    <property type="term" value="F:NAD+-protein-arginine ADP-ribosyltransferase activity"/>
    <property type="evidence" value="ECO:0007669"/>
    <property type="project" value="UniProtKB-EC"/>
</dbReference>
<dbReference type="InterPro" id="IPR000768">
    <property type="entry name" value="ART"/>
</dbReference>
<dbReference type="InterPro" id="IPR050999">
    <property type="entry name" value="ADP-ribosyltransferase_ARG"/>
</dbReference>
<keyword evidence="2 10" id="KW-0328">Glycosyltransferase</keyword>
<evidence type="ECO:0000256" key="5">
    <source>
        <dbReference type="ARBA" id="ARBA00022729"/>
    </source>
</evidence>
<evidence type="ECO:0000256" key="8">
    <source>
        <dbReference type="ARBA" id="ARBA00023157"/>
    </source>
</evidence>
<dbReference type="EC" id="2.4.2.31" evidence="10"/>
<keyword evidence="12" id="KW-1185">Reference proteome</keyword>
<organism evidence="11 12">
    <name type="scientific">Hymenochirus boettgeri</name>
    <name type="common">Congo dwarf clawed frog</name>
    <dbReference type="NCBI Taxonomy" id="247094"/>
    <lineage>
        <taxon>Eukaryota</taxon>
        <taxon>Metazoa</taxon>
        <taxon>Chordata</taxon>
        <taxon>Craniata</taxon>
        <taxon>Vertebrata</taxon>
        <taxon>Euteleostomi</taxon>
        <taxon>Amphibia</taxon>
        <taxon>Batrachia</taxon>
        <taxon>Anura</taxon>
        <taxon>Pipoidea</taxon>
        <taxon>Pipidae</taxon>
        <taxon>Pipinae</taxon>
        <taxon>Hymenochirus</taxon>
    </lineage>
</organism>
<dbReference type="GO" id="GO:0016779">
    <property type="term" value="F:nucleotidyltransferase activity"/>
    <property type="evidence" value="ECO:0007669"/>
    <property type="project" value="UniProtKB-KW"/>
</dbReference>
<proteinExistence type="inferred from homology"/>
<evidence type="ECO:0000313" key="12">
    <source>
        <dbReference type="Proteomes" id="UP000812440"/>
    </source>
</evidence>
<evidence type="ECO:0000256" key="4">
    <source>
        <dbReference type="ARBA" id="ARBA00022695"/>
    </source>
</evidence>
<evidence type="ECO:0000256" key="6">
    <source>
        <dbReference type="ARBA" id="ARBA00022857"/>
    </source>
</evidence>
<dbReference type="Pfam" id="PF01129">
    <property type="entry name" value="ART"/>
    <property type="match status" value="1"/>
</dbReference>
<dbReference type="GO" id="GO:0003950">
    <property type="term" value="F:NAD+ poly-ADP-ribosyltransferase activity"/>
    <property type="evidence" value="ECO:0007669"/>
    <property type="project" value="TreeGrafter"/>
</dbReference>
<keyword evidence="4" id="KW-0548">Nucleotidyltransferase</keyword>
<dbReference type="Proteomes" id="UP000812440">
    <property type="component" value="Chromosome 2"/>
</dbReference>
<dbReference type="OrthoDB" id="423533at2759"/>
<keyword evidence="7 10" id="KW-0520">NAD</keyword>
<evidence type="ECO:0000256" key="10">
    <source>
        <dbReference type="RuleBase" id="RU361228"/>
    </source>
</evidence>
<dbReference type="PROSITE" id="PS01291">
    <property type="entry name" value="ART"/>
    <property type="match status" value="1"/>
</dbReference>
<keyword evidence="3 10" id="KW-0808">Transferase</keyword>
<dbReference type="FunFam" id="3.90.176.10:FF:000001">
    <property type="entry name" value="NAD(P)(+)--arginine ADP-ribosyltransferase"/>
    <property type="match status" value="1"/>
</dbReference>
<evidence type="ECO:0000256" key="2">
    <source>
        <dbReference type="ARBA" id="ARBA00022676"/>
    </source>
</evidence>